<evidence type="ECO:0000313" key="3">
    <source>
        <dbReference type="Proteomes" id="UP000026960"/>
    </source>
</evidence>
<dbReference type="PaxDb" id="65489-OBART12G09020.1"/>
<dbReference type="HOGENOM" id="CLU_2593557_0_0_1"/>
<dbReference type="Proteomes" id="UP000026960">
    <property type="component" value="Chromosome 12"/>
</dbReference>
<feature type="region of interest" description="Disordered" evidence="1">
    <location>
        <begin position="1"/>
        <end position="30"/>
    </location>
</feature>
<reference evidence="2" key="2">
    <citation type="submission" date="2015-03" db="UniProtKB">
        <authorList>
            <consortium name="EnsemblPlants"/>
        </authorList>
    </citation>
    <scope>IDENTIFICATION</scope>
</reference>
<evidence type="ECO:0000313" key="2">
    <source>
        <dbReference type="EnsemblPlants" id="OBART12G09020.1"/>
    </source>
</evidence>
<evidence type="ECO:0000256" key="1">
    <source>
        <dbReference type="SAM" id="MobiDB-lite"/>
    </source>
</evidence>
<organism evidence="2">
    <name type="scientific">Oryza barthii</name>
    <dbReference type="NCBI Taxonomy" id="65489"/>
    <lineage>
        <taxon>Eukaryota</taxon>
        <taxon>Viridiplantae</taxon>
        <taxon>Streptophyta</taxon>
        <taxon>Embryophyta</taxon>
        <taxon>Tracheophyta</taxon>
        <taxon>Spermatophyta</taxon>
        <taxon>Magnoliopsida</taxon>
        <taxon>Liliopsida</taxon>
        <taxon>Poales</taxon>
        <taxon>Poaceae</taxon>
        <taxon>BOP clade</taxon>
        <taxon>Oryzoideae</taxon>
        <taxon>Oryzeae</taxon>
        <taxon>Oryzinae</taxon>
        <taxon>Oryza</taxon>
    </lineage>
</organism>
<reference evidence="2" key="1">
    <citation type="journal article" date="2009" name="Rice">
        <title>De Novo Next Generation Sequencing of Plant Genomes.</title>
        <authorList>
            <person name="Rounsley S."/>
            <person name="Marri P.R."/>
            <person name="Yu Y."/>
            <person name="He R."/>
            <person name="Sisneros N."/>
            <person name="Goicoechea J.L."/>
            <person name="Lee S.J."/>
            <person name="Angelova A."/>
            <person name="Kudrna D."/>
            <person name="Luo M."/>
            <person name="Affourtit J."/>
            <person name="Desany B."/>
            <person name="Knight J."/>
            <person name="Niazi F."/>
            <person name="Egholm M."/>
            <person name="Wing R.A."/>
        </authorList>
    </citation>
    <scope>NUCLEOTIDE SEQUENCE [LARGE SCALE GENOMIC DNA]</scope>
    <source>
        <strain evidence="2">cv. IRGC 105608</strain>
    </source>
</reference>
<dbReference type="Gramene" id="OBART12G09020.1">
    <property type="protein sequence ID" value="OBART12G09020.1"/>
    <property type="gene ID" value="OBART12G09020"/>
</dbReference>
<sequence length="80" mass="8711">MGGEATTNRGGRQRGEARPSLSAADLDGRRRIERGRRLGCGISVPPFFASSFSSVDFSSMRFSTKLPDVPTPPTQERAIR</sequence>
<accession>A0A0D3HTG0</accession>
<feature type="compositionally biased region" description="Polar residues" evidence="1">
    <location>
        <begin position="1"/>
        <end position="10"/>
    </location>
</feature>
<keyword evidence="3" id="KW-1185">Reference proteome</keyword>
<proteinExistence type="predicted"/>
<dbReference type="EnsemblPlants" id="OBART12G09020.1">
    <property type="protein sequence ID" value="OBART12G09020.1"/>
    <property type="gene ID" value="OBART12G09020"/>
</dbReference>
<protein>
    <submittedName>
        <fullName evidence="2">Uncharacterized protein</fullName>
    </submittedName>
</protein>
<name>A0A0D3HTG0_9ORYZ</name>
<dbReference type="AlphaFoldDB" id="A0A0D3HTG0"/>